<dbReference type="PANTHER" id="PTHR33055">
    <property type="entry name" value="TRANSPOSASE FOR INSERTION SEQUENCE ELEMENT IS1111A"/>
    <property type="match status" value="1"/>
</dbReference>
<name>A0ABQ5RL52_9MICO</name>
<evidence type="ECO:0008006" key="5">
    <source>
        <dbReference type="Google" id="ProtNLM"/>
    </source>
</evidence>
<sequence>MGVMVGYLPGLAMRRIADLHPGEAKTDARDAAIIAEAARTMPHTLRSIVLADEQAAELSMLCGFDDDLVKQITATSNRIRGLLTQIHPALERVIGPRLEHPAMPALLERYPGPAAIRKAGKSRVAVLLRKHAPRKGEAWADAIFEALGEQTVTVAGTDAAGIVLRQLATQLAQLRTARSEIFEQVEALVEAHPLHDLLTSMPAVGVRTAARIITEVVGKHFETAGHLASYAGLTPVTWRSGTSIRGDHPSRKGNKILKRALFLSAFASLKDPVSRDYYDRKIAQHKKHNQALIALARRRCDVLFAMLRDGTFYSAPTPELTTAA</sequence>
<reference evidence="3" key="1">
    <citation type="submission" date="2022-12" db="EMBL/GenBank/DDBJ databases">
        <title>Reference genome sequencing for broad-spectrum identification of bacterial and archaeal isolates by mass spectrometry.</title>
        <authorList>
            <person name="Sekiguchi Y."/>
            <person name="Tourlousse D.M."/>
        </authorList>
    </citation>
    <scope>NUCLEOTIDE SEQUENCE</scope>
    <source>
        <strain evidence="3">5-2</strain>
    </source>
</reference>
<dbReference type="Proteomes" id="UP001144451">
    <property type="component" value="Unassembled WGS sequence"/>
</dbReference>
<dbReference type="PANTHER" id="PTHR33055:SF3">
    <property type="entry name" value="PUTATIVE TRANSPOSASE FOR IS117-RELATED"/>
    <property type="match status" value="1"/>
</dbReference>
<dbReference type="EMBL" id="BSDQ01000001">
    <property type="protein sequence ID" value="GLI31615.1"/>
    <property type="molecule type" value="Genomic_DNA"/>
</dbReference>
<evidence type="ECO:0000313" key="4">
    <source>
        <dbReference type="Proteomes" id="UP001144451"/>
    </source>
</evidence>
<feature type="domain" description="Transposase IS110-like N-terminal" evidence="1">
    <location>
        <begin position="2"/>
        <end position="88"/>
    </location>
</feature>
<evidence type="ECO:0000313" key="3">
    <source>
        <dbReference type="EMBL" id="GLI31615.1"/>
    </source>
</evidence>
<organism evidence="3 4">
    <name type="scientific">Brachybacterium conglomeratum</name>
    <dbReference type="NCBI Taxonomy" id="47846"/>
    <lineage>
        <taxon>Bacteria</taxon>
        <taxon>Bacillati</taxon>
        <taxon>Actinomycetota</taxon>
        <taxon>Actinomycetes</taxon>
        <taxon>Micrococcales</taxon>
        <taxon>Dermabacteraceae</taxon>
        <taxon>Brachybacterium</taxon>
    </lineage>
</organism>
<gene>
    <name evidence="3" type="ORF">BCONGLO52_24560</name>
</gene>
<dbReference type="NCBIfam" id="NF033542">
    <property type="entry name" value="transpos_IS110"/>
    <property type="match status" value="1"/>
</dbReference>
<comment type="caution">
    <text evidence="3">The sequence shown here is derived from an EMBL/GenBank/DDBJ whole genome shotgun (WGS) entry which is preliminary data.</text>
</comment>
<dbReference type="InterPro" id="IPR003346">
    <property type="entry name" value="Transposase_20"/>
</dbReference>
<dbReference type="Pfam" id="PF01548">
    <property type="entry name" value="DEDD_Tnp_IS110"/>
    <property type="match status" value="1"/>
</dbReference>
<dbReference type="InterPro" id="IPR047650">
    <property type="entry name" value="Transpos_IS110"/>
</dbReference>
<proteinExistence type="predicted"/>
<feature type="domain" description="Transposase IS116/IS110/IS902 C-terminal" evidence="2">
    <location>
        <begin position="196"/>
        <end position="278"/>
    </location>
</feature>
<dbReference type="Pfam" id="PF02371">
    <property type="entry name" value="Transposase_20"/>
    <property type="match status" value="1"/>
</dbReference>
<keyword evidence="4" id="KW-1185">Reference proteome</keyword>
<protein>
    <recommendedName>
        <fullName evidence="5">IS110 family transposase</fullName>
    </recommendedName>
</protein>
<dbReference type="InterPro" id="IPR002525">
    <property type="entry name" value="Transp_IS110-like_N"/>
</dbReference>
<evidence type="ECO:0000259" key="1">
    <source>
        <dbReference type="Pfam" id="PF01548"/>
    </source>
</evidence>
<accession>A0ABQ5RL52</accession>
<evidence type="ECO:0000259" key="2">
    <source>
        <dbReference type="Pfam" id="PF02371"/>
    </source>
</evidence>